<dbReference type="InterPro" id="IPR002562">
    <property type="entry name" value="3'-5'_exonuclease_dom"/>
</dbReference>
<dbReference type="GO" id="GO:0003676">
    <property type="term" value="F:nucleic acid binding"/>
    <property type="evidence" value="ECO:0007669"/>
    <property type="project" value="InterPro"/>
</dbReference>
<dbReference type="GO" id="GO:0008408">
    <property type="term" value="F:3'-5' exonuclease activity"/>
    <property type="evidence" value="ECO:0007669"/>
    <property type="project" value="InterPro"/>
</dbReference>
<name>A0A6V7PCE1_ANACO</name>
<dbReference type="GO" id="GO:0006139">
    <property type="term" value="P:nucleobase-containing compound metabolic process"/>
    <property type="evidence" value="ECO:0007669"/>
    <property type="project" value="InterPro"/>
</dbReference>
<protein>
    <recommendedName>
        <fullName evidence="1">3'-5' exonuclease domain-containing protein</fullName>
    </recommendedName>
</protein>
<dbReference type="Gene3D" id="3.30.420.10">
    <property type="entry name" value="Ribonuclease H-like superfamily/Ribonuclease H"/>
    <property type="match status" value="1"/>
</dbReference>
<sequence length="317" mass="36509">MGKPTTCLLVQKYLEMKMLKNAYVMIKENDLVEEFPDVYYMYKESLLKKLAEKGCWDIAEQRTKKDKKLLEYLLVTKRKLTKLCQRYSLEGFVKSLVSKEIYSEADYLDLNKLVLDDIIWVDDINGLLASTDYIEGCKIVGLTVNGNLTMKRAVSIMQIASENRAFIFDLIKLYEDEPKLLDSCFRRILCSSNVLKLGYNLQCDLQQLSQSYGELECFRSYEMLLDIQKLFKEPTGGLSGLSKKILGAGLNKTRRNSNWEQRPLSQYQKEYAALDAAVLVRIFHHVGGQPQFGVKEQGCKVEWKSHIVSRVSSTRRA</sequence>
<feature type="domain" description="3'-5' exonuclease" evidence="1">
    <location>
        <begin position="151"/>
        <end position="285"/>
    </location>
</feature>
<dbReference type="Pfam" id="PF01612">
    <property type="entry name" value="DNA_pol_A_exo1"/>
    <property type="match status" value="1"/>
</dbReference>
<dbReference type="PANTHER" id="PTHR47765:SF2">
    <property type="entry name" value="EXONUCLEASE MUT-7 HOMOLOG"/>
    <property type="match status" value="1"/>
</dbReference>
<dbReference type="PANTHER" id="PTHR47765">
    <property type="entry name" value="3'-5' EXONUCLEASE DOMAIN-CONTAINING PROTEIN"/>
    <property type="match status" value="1"/>
</dbReference>
<organism evidence="2">
    <name type="scientific">Ananas comosus var. bracteatus</name>
    <name type="common">red pineapple</name>
    <dbReference type="NCBI Taxonomy" id="296719"/>
    <lineage>
        <taxon>Eukaryota</taxon>
        <taxon>Viridiplantae</taxon>
        <taxon>Streptophyta</taxon>
        <taxon>Embryophyta</taxon>
        <taxon>Tracheophyta</taxon>
        <taxon>Spermatophyta</taxon>
        <taxon>Magnoliopsida</taxon>
        <taxon>Liliopsida</taxon>
        <taxon>Poales</taxon>
        <taxon>Bromeliaceae</taxon>
        <taxon>Bromelioideae</taxon>
        <taxon>Ananas</taxon>
    </lineage>
</organism>
<proteinExistence type="predicted"/>
<accession>A0A6V7PCE1</accession>
<evidence type="ECO:0000259" key="1">
    <source>
        <dbReference type="Pfam" id="PF01612"/>
    </source>
</evidence>
<dbReference type="EMBL" id="LR862147">
    <property type="protein sequence ID" value="CAD1828539.1"/>
    <property type="molecule type" value="Genomic_DNA"/>
</dbReference>
<dbReference type="InterPro" id="IPR036397">
    <property type="entry name" value="RNaseH_sf"/>
</dbReference>
<evidence type="ECO:0000313" key="2">
    <source>
        <dbReference type="EMBL" id="CAD1828539.1"/>
    </source>
</evidence>
<reference evidence="2" key="1">
    <citation type="submission" date="2020-07" db="EMBL/GenBank/DDBJ databases">
        <authorList>
            <person name="Lin J."/>
        </authorList>
    </citation>
    <scope>NUCLEOTIDE SEQUENCE</scope>
</reference>
<dbReference type="InterPro" id="IPR052408">
    <property type="entry name" value="Exonuclease_MUT-7-like"/>
</dbReference>
<gene>
    <name evidence="2" type="ORF">CB5_LOCUS11750</name>
</gene>
<dbReference type="AlphaFoldDB" id="A0A6V7PCE1"/>
<dbReference type="InterPro" id="IPR012337">
    <property type="entry name" value="RNaseH-like_sf"/>
</dbReference>
<dbReference type="SUPFAM" id="SSF53098">
    <property type="entry name" value="Ribonuclease H-like"/>
    <property type="match status" value="1"/>
</dbReference>